<dbReference type="FunFam" id="2.30.30.140:FF:000052">
    <property type="entry name" value="SAGA-associated factor 29 isoform X6"/>
    <property type="match status" value="2"/>
</dbReference>
<accession>A0A498HJ81</accession>
<dbReference type="PANTHER" id="PTHR21539">
    <property type="entry name" value="SAGA-ASSOCIATED FACTOR 29"/>
    <property type="match status" value="1"/>
</dbReference>
<keyword evidence="4" id="KW-0804">Transcription</keyword>
<organism evidence="9 10">
    <name type="scientific">Malus domestica</name>
    <name type="common">Apple</name>
    <name type="synonym">Pyrus malus</name>
    <dbReference type="NCBI Taxonomy" id="3750"/>
    <lineage>
        <taxon>Eukaryota</taxon>
        <taxon>Viridiplantae</taxon>
        <taxon>Streptophyta</taxon>
        <taxon>Embryophyta</taxon>
        <taxon>Tracheophyta</taxon>
        <taxon>Spermatophyta</taxon>
        <taxon>Magnoliopsida</taxon>
        <taxon>eudicotyledons</taxon>
        <taxon>Gunneridae</taxon>
        <taxon>Pentapetalae</taxon>
        <taxon>rosids</taxon>
        <taxon>fabids</taxon>
        <taxon>Rosales</taxon>
        <taxon>Rosaceae</taxon>
        <taxon>Amygdaloideae</taxon>
        <taxon>Maleae</taxon>
        <taxon>Malus</taxon>
    </lineage>
</organism>
<evidence type="ECO:0000256" key="2">
    <source>
        <dbReference type="ARBA" id="ARBA00022853"/>
    </source>
</evidence>
<name>A0A498HJ81_MALDO</name>
<dbReference type="EMBL" id="RDQH01000343">
    <property type="protein sequence ID" value="RXH69545.1"/>
    <property type="molecule type" value="Genomic_DNA"/>
</dbReference>
<dbReference type="GO" id="GO:0000124">
    <property type="term" value="C:SAGA complex"/>
    <property type="evidence" value="ECO:0007669"/>
    <property type="project" value="InterPro"/>
</dbReference>
<keyword evidence="6" id="KW-0175">Coiled coil</keyword>
<dbReference type="GO" id="GO:0009651">
    <property type="term" value="P:response to salt stress"/>
    <property type="evidence" value="ECO:0007669"/>
    <property type="project" value="UniProtKB-ARBA"/>
</dbReference>
<reference evidence="9 10" key="1">
    <citation type="submission" date="2018-10" db="EMBL/GenBank/DDBJ databases">
        <title>A high-quality apple genome assembly.</title>
        <authorList>
            <person name="Hu J."/>
        </authorList>
    </citation>
    <scope>NUCLEOTIDE SEQUENCE [LARGE SCALE GENOMIC DNA]</scope>
    <source>
        <strain evidence="10">cv. HFTH1</strain>
        <tissue evidence="9">Young leaf</tissue>
    </source>
</reference>
<comment type="caution">
    <text evidence="9">The sequence shown here is derived from an EMBL/GenBank/DDBJ whole genome shotgun (WGS) entry which is preliminary data.</text>
</comment>
<dbReference type="GO" id="GO:0006325">
    <property type="term" value="P:chromatin organization"/>
    <property type="evidence" value="ECO:0007669"/>
    <property type="project" value="UniProtKB-KW"/>
</dbReference>
<keyword evidence="3" id="KW-0805">Transcription regulation</keyword>
<evidence type="ECO:0000256" key="7">
    <source>
        <dbReference type="SAM" id="MobiDB-lite"/>
    </source>
</evidence>
<dbReference type="PROSITE" id="PS51518">
    <property type="entry name" value="SGF29_C"/>
    <property type="match status" value="2"/>
</dbReference>
<dbReference type="FunFam" id="2.30.30.140:FF:000061">
    <property type="entry name" value="SAGA-associated factor 29 isoform X6"/>
    <property type="match status" value="1"/>
</dbReference>
<evidence type="ECO:0000313" key="10">
    <source>
        <dbReference type="Proteomes" id="UP000290289"/>
    </source>
</evidence>
<keyword evidence="2" id="KW-0156">Chromatin regulator</keyword>
<evidence type="ECO:0000313" key="9">
    <source>
        <dbReference type="EMBL" id="RXH69545.1"/>
    </source>
</evidence>
<comment type="subcellular location">
    <subcellularLocation>
        <location evidence="1">Nucleus</location>
    </subcellularLocation>
</comment>
<dbReference type="GO" id="GO:0005634">
    <property type="term" value="C:nucleus"/>
    <property type="evidence" value="ECO:0007669"/>
    <property type="project" value="UniProtKB-SubCell"/>
</dbReference>
<dbReference type="InterPro" id="IPR010750">
    <property type="entry name" value="SGF29_tudor-like_dom"/>
</dbReference>
<sequence>MSAPDIAGILEKSKELDQLRKEQEKVLIETNKMHKKLQATPEVVEKPGDNSLSKLKNLYVHAKELSESEVTVFNLLLSQLDALLPSGPPGQPRRRMEGNEQKRKRMKTDSDISRISPSMRSQLEAWASLKGEHVAARVTVTQEDADKDEWFVVKVMHFDKDTREFEVLDEELGDDEEGGVQRKYKLPMSAIIPFPKRSDPSSAIDFPTGRPVLAVYPGATALYKATVVNGHRKTDPCLRGQCPSIRWLPCRKAIARSGRGECRLALPPFMERLLPSLEPETYRSWAKALAIAPTPDIAGILEKSKELDQLRKEQEEVLIEINKMHKKLQATPEVVEKPGDNSLSKLKNLYVHAKDLSESEVTVSNLLLSQLDALLPSGPPGQPRRRMEGNEQKRKRMKTDSDISRISPSMRSQLEAWASLKGEQVAARVTVTQEDADKDEWFVVKVIHFDKDTREFEVLDEEPGDDEEGGVQRKYKLPMSAIIPFPKRNDPSSAIDFPTGRPVLAVYPGTTALYLLEFDDDEEDGSLPQRTVPFHKVVALPEGHRHSVVIEPPFRELTGSFFALTLSFYPPLSR</sequence>
<evidence type="ECO:0000256" key="3">
    <source>
        <dbReference type="ARBA" id="ARBA00023015"/>
    </source>
</evidence>
<evidence type="ECO:0000256" key="5">
    <source>
        <dbReference type="ARBA" id="ARBA00023242"/>
    </source>
</evidence>
<protein>
    <recommendedName>
        <fullName evidence="8">SGF29 C-terminal domain-containing protein</fullName>
    </recommendedName>
</protein>
<dbReference type="AlphaFoldDB" id="A0A498HJ81"/>
<dbReference type="InterPro" id="IPR037802">
    <property type="entry name" value="SGF29"/>
</dbReference>
<evidence type="ECO:0000256" key="1">
    <source>
        <dbReference type="ARBA" id="ARBA00004123"/>
    </source>
</evidence>
<proteinExistence type="predicted"/>
<dbReference type="Gene3D" id="2.30.30.140">
    <property type="match status" value="3"/>
</dbReference>
<feature type="coiled-coil region" evidence="6">
    <location>
        <begin position="300"/>
        <end position="327"/>
    </location>
</feature>
<keyword evidence="5" id="KW-0539">Nucleus</keyword>
<dbReference type="PANTHER" id="PTHR21539:SF0">
    <property type="entry name" value="SAGA-ASSOCIATED FACTOR 29"/>
    <property type="match status" value="1"/>
</dbReference>
<feature type="compositionally biased region" description="Basic and acidic residues" evidence="7">
    <location>
        <begin position="385"/>
        <end position="403"/>
    </location>
</feature>
<dbReference type="CDD" id="cd20393">
    <property type="entry name" value="Tudor_SGF29_rpt1"/>
    <property type="match status" value="2"/>
</dbReference>
<dbReference type="Pfam" id="PF07039">
    <property type="entry name" value="SGF29_Tudor"/>
    <property type="match status" value="2"/>
</dbReference>
<feature type="region of interest" description="Disordered" evidence="7">
    <location>
        <begin position="374"/>
        <end position="404"/>
    </location>
</feature>
<feature type="region of interest" description="Disordered" evidence="7">
    <location>
        <begin position="84"/>
        <end position="113"/>
    </location>
</feature>
<gene>
    <name evidence="9" type="ORF">DVH24_037329</name>
</gene>
<dbReference type="InterPro" id="IPR047288">
    <property type="entry name" value="Tudor_SGF29_rpt1"/>
</dbReference>
<keyword evidence="10" id="KW-1185">Reference proteome</keyword>
<evidence type="ECO:0000256" key="4">
    <source>
        <dbReference type="ARBA" id="ARBA00023163"/>
    </source>
</evidence>
<evidence type="ECO:0000256" key="6">
    <source>
        <dbReference type="SAM" id="Coils"/>
    </source>
</evidence>
<dbReference type="STRING" id="3750.A0A498HJ81"/>
<dbReference type="Proteomes" id="UP000290289">
    <property type="component" value="Chromosome 17"/>
</dbReference>
<feature type="domain" description="SGF29 C-terminal" evidence="8">
    <location>
        <begin position="415"/>
        <end position="574"/>
    </location>
</feature>
<evidence type="ECO:0000259" key="8">
    <source>
        <dbReference type="PROSITE" id="PS51518"/>
    </source>
</evidence>
<feature type="compositionally biased region" description="Basic and acidic residues" evidence="7">
    <location>
        <begin position="94"/>
        <end position="112"/>
    </location>
</feature>
<feature type="domain" description="SGF29 C-terminal" evidence="8">
    <location>
        <begin position="124"/>
        <end position="326"/>
    </location>
</feature>